<dbReference type="AlphaFoldDB" id="A0A4S4FBB4"/>
<sequence>MSGASAKASKLKEAPASARLRTDDSASGRLRQRAGKAVGKMADKAWQVADDKDDQATHLANTTVSMGAKGSNKVRHGVGRAAGVGRRAILRGQGRLDRKTGRQRAKGLLKKGGNGVKSLENGIGSMGGQTEGLADDVESRLAAKAGTWVAKSPTMAARGTVKTVKGGVKATRATIRTTKAAARTVKAGARAVRTGTKATVKATQAAVQATARAATAAVHAVQGAVAAIGAAVGTLGLPVLAVIAAIVAVVALLTSIIGMFGAGSSDDERYFAQQVGSMIDDLARAGSVCEEVTPSLLAAQLEAESNFNPTAESPAGAKGIAQFMPSTWASVGMDGDGDGTADILNTHDAIWTQGNYMCSMAGQVKALKASGAISGDTVHLTLAAYNAGLGNVTGAGGVPSFAETRNYIDRIMQLREQYLGLDDAEYDDGDGGGEIVAGTLSPALRTNGDGTVSTAGIDLSPGSSYAWGQCTWWAAIRRAQIGRPVDPFMGNGGDWAASGRRLGYKVSGTPHAGDALCFGRGVLGAHATYGHIAVVESVDADGGITISEANVRGVGVVSLRHISAAQLKAAGGGVQFIQ</sequence>
<dbReference type="InterPro" id="IPR008258">
    <property type="entry name" value="Transglycosylase_SLT_dom_1"/>
</dbReference>
<evidence type="ECO:0000259" key="3">
    <source>
        <dbReference type="PROSITE" id="PS50911"/>
    </source>
</evidence>
<proteinExistence type="predicted"/>
<feature type="transmembrane region" description="Helical" evidence="2">
    <location>
        <begin position="235"/>
        <end position="260"/>
    </location>
</feature>
<dbReference type="Gene3D" id="1.10.530.10">
    <property type="match status" value="1"/>
</dbReference>
<dbReference type="InterPro" id="IPR038765">
    <property type="entry name" value="Papain-like_cys_pep_sf"/>
</dbReference>
<dbReference type="Gene3D" id="3.90.1720.10">
    <property type="entry name" value="endopeptidase domain like (from Nostoc punctiforme)"/>
    <property type="match status" value="1"/>
</dbReference>
<dbReference type="EMBL" id="SSTF01000004">
    <property type="protein sequence ID" value="THG27290.1"/>
    <property type="molecule type" value="Genomic_DNA"/>
</dbReference>
<keyword evidence="2" id="KW-0472">Membrane</keyword>
<evidence type="ECO:0000256" key="1">
    <source>
        <dbReference type="SAM" id="MobiDB-lite"/>
    </source>
</evidence>
<evidence type="ECO:0000256" key="2">
    <source>
        <dbReference type="SAM" id="Phobius"/>
    </source>
</evidence>
<dbReference type="PROSITE" id="PS50911">
    <property type="entry name" value="CHAP"/>
    <property type="match status" value="1"/>
</dbReference>
<dbReference type="PANTHER" id="PTHR37423:SF2">
    <property type="entry name" value="MEMBRANE-BOUND LYTIC MUREIN TRANSGLYCOSYLASE C"/>
    <property type="match status" value="1"/>
</dbReference>
<protein>
    <submittedName>
        <fullName evidence="4">CHAP domain-containing protein</fullName>
    </submittedName>
</protein>
<dbReference type="Proteomes" id="UP000306798">
    <property type="component" value="Unassembled WGS sequence"/>
</dbReference>
<evidence type="ECO:0000313" key="5">
    <source>
        <dbReference type="Proteomes" id="UP000306798"/>
    </source>
</evidence>
<dbReference type="PANTHER" id="PTHR37423">
    <property type="entry name" value="SOLUBLE LYTIC MUREIN TRANSGLYCOSYLASE-RELATED"/>
    <property type="match status" value="1"/>
</dbReference>
<evidence type="ECO:0000313" key="4">
    <source>
        <dbReference type="EMBL" id="THG27290.1"/>
    </source>
</evidence>
<reference evidence="4 5" key="1">
    <citation type="submission" date="2019-04" db="EMBL/GenBank/DDBJ databases">
        <title>Microbes associate with the intestines of laboratory mice.</title>
        <authorList>
            <person name="Navarre W."/>
            <person name="Wong E."/>
            <person name="Huang K.C."/>
            <person name="Tropini C."/>
            <person name="Ng K."/>
            <person name="Yu B."/>
        </authorList>
    </citation>
    <scope>NUCLEOTIDE SEQUENCE [LARGE SCALE GENOMIC DNA]</scope>
    <source>
        <strain evidence="4 5">NM87_A27A</strain>
    </source>
</reference>
<comment type="caution">
    <text evidence="4">The sequence shown here is derived from an EMBL/GenBank/DDBJ whole genome shotgun (WGS) entry which is preliminary data.</text>
</comment>
<feature type="domain" description="Peptidase C51" evidence="3">
    <location>
        <begin position="445"/>
        <end position="578"/>
    </location>
</feature>
<keyword evidence="2" id="KW-0812">Transmembrane</keyword>
<dbReference type="InterPro" id="IPR023346">
    <property type="entry name" value="Lysozyme-like_dom_sf"/>
</dbReference>
<dbReference type="CDD" id="cd13399">
    <property type="entry name" value="Slt35-like"/>
    <property type="match status" value="1"/>
</dbReference>
<feature type="region of interest" description="Disordered" evidence="1">
    <location>
        <begin position="1"/>
        <end position="38"/>
    </location>
</feature>
<dbReference type="SUPFAM" id="SSF54001">
    <property type="entry name" value="Cysteine proteinases"/>
    <property type="match status" value="1"/>
</dbReference>
<dbReference type="Pfam" id="PF05257">
    <property type="entry name" value="CHAP"/>
    <property type="match status" value="1"/>
</dbReference>
<organism evidence="4 5">
    <name type="scientific">Bifidobacterium pseudolongum</name>
    <dbReference type="NCBI Taxonomy" id="1694"/>
    <lineage>
        <taxon>Bacteria</taxon>
        <taxon>Bacillati</taxon>
        <taxon>Actinomycetota</taxon>
        <taxon>Actinomycetes</taxon>
        <taxon>Bifidobacteriales</taxon>
        <taxon>Bifidobacteriaceae</taxon>
        <taxon>Bifidobacterium</taxon>
    </lineage>
</organism>
<name>A0A4S4FBB4_9BIFI</name>
<keyword evidence="2" id="KW-1133">Transmembrane helix</keyword>
<dbReference type="InterPro" id="IPR007921">
    <property type="entry name" value="CHAP_dom"/>
</dbReference>
<accession>A0A4S4FBB4</accession>
<dbReference type="Pfam" id="PF01464">
    <property type="entry name" value="SLT"/>
    <property type="match status" value="1"/>
</dbReference>
<gene>
    <name evidence="4" type="ORF">E5991_01860</name>
</gene>
<dbReference type="SUPFAM" id="SSF53955">
    <property type="entry name" value="Lysozyme-like"/>
    <property type="match status" value="1"/>
</dbReference>
<dbReference type="RefSeq" id="WP_136510921.1">
    <property type="nucleotide sequence ID" value="NZ_SSTF01000004.1"/>
</dbReference>